<keyword evidence="3" id="KW-0238">DNA-binding</keyword>
<protein>
    <submittedName>
        <fullName evidence="6">Transcriptional regulator, LacI family</fullName>
    </submittedName>
</protein>
<dbReference type="SUPFAM" id="SSF47413">
    <property type="entry name" value="lambda repressor-like DNA-binding domains"/>
    <property type="match status" value="1"/>
</dbReference>
<dbReference type="InterPro" id="IPR028082">
    <property type="entry name" value="Peripla_BP_I"/>
</dbReference>
<dbReference type="SUPFAM" id="SSF53822">
    <property type="entry name" value="Periplasmic binding protein-like I"/>
    <property type="match status" value="1"/>
</dbReference>
<dbReference type="InterPro" id="IPR046335">
    <property type="entry name" value="LacI/GalR-like_sensor"/>
</dbReference>
<feature type="domain" description="HTH lacI-type" evidence="5">
    <location>
        <begin position="6"/>
        <end position="60"/>
    </location>
</feature>
<dbReference type="Gene3D" id="1.10.260.40">
    <property type="entry name" value="lambda repressor-like DNA-binding domains"/>
    <property type="match status" value="1"/>
</dbReference>
<dbReference type="CDD" id="cd01392">
    <property type="entry name" value="HTH_LacI"/>
    <property type="match status" value="1"/>
</dbReference>
<dbReference type="Pfam" id="PF00356">
    <property type="entry name" value="LacI"/>
    <property type="match status" value="1"/>
</dbReference>
<dbReference type="GO" id="GO:0000976">
    <property type="term" value="F:transcription cis-regulatory region binding"/>
    <property type="evidence" value="ECO:0007669"/>
    <property type="project" value="TreeGrafter"/>
</dbReference>
<dbReference type="PANTHER" id="PTHR30146:SF148">
    <property type="entry name" value="HTH-TYPE TRANSCRIPTIONAL REPRESSOR PURR-RELATED"/>
    <property type="match status" value="1"/>
</dbReference>
<evidence type="ECO:0000256" key="2">
    <source>
        <dbReference type="ARBA" id="ARBA00023015"/>
    </source>
</evidence>
<evidence type="ECO:0000259" key="5">
    <source>
        <dbReference type="PROSITE" id="PS50932"/>
    </source>
</evidence>
<dbReference type="EMBL" id="FOXO01000008">
    <property type="protein sequence ID" value="SFP78105.1"/>
    <property type="molecule type" value="Genomic_DNA"/>
</dbReference>
<dbReference type="GO" id="GO:0003700">
    <property type="term" value="F:DNA-binding transcription factor activity"/>
    <property type="evidence" value="ECO:0007669"/>
    <property type="project" value="TreeGrafter"/>
</dbReference>
<dbReference type="Proteomes" id="UP000182624">
    <property type="component" value="Unassembled WGS sequence"/>
</dbReference>
<dbReference type="InterPro" id="IPR000843">
    <property type="entry name" value="HTH_LacI"/>
</dbReference>
<dbReference type="PROSITE" id="PS50932">
    <property type="entry name" value="HTH_LACI_2"/>
    <property type="match status" value="1"/>
</dbReference>
<evidence type="ECO:0000256" key="3">
    <source>
        <dbReference type="ARBA" id="ARBA00023125"/>
    </source>
</evidence>
<keyword evidence="4" id="KW-0804">Transcription</keyword>
<keyword evidence="1" id="KW-0678">Repressor</keyword>
<organism evidence="6 7">
    <name type="scientific">Butyrivibrio proteoclasticus</name>
    <dbReference type="NCBI Taxonomy" id="43305"/>
    <lineage>
        <taxon>Bacteria</taxon>
        <taxon>Bacillati</taxon>
        <taxon>Bacillota</taxon>
        <taxon>Clostridia</taxon>
        <taxon>Lachnospirales</taxon>
        <taxon>Lachnospiraceae</taxon>
        <taxon>Butyrivibrio</taxon>
    </lineage>
</organism>
<proteinExistence type="predicted"/>
<dbReference type="CDD" id="cd06267">
    <property type="entry name" value="PBP1_LacI_sugar_binding-like"/>
    <property type="match status" value="1"/>
</dbReference>
<dbReference type="Gene3D" id="3.40.50.2300">
    <property type="match status" value="2"/>
</dbReference>
<dbReference type="InterPro" id="IPR010982">
    <property type="entry name" value="Lambda_DNA-bd_dom_sf"/>
</dbReference>
<reference evidence="7" key="1">
    <citation type="submission" date="2016-10" db="EMBL/GenBank/DDBJ databases">
        <authorList>
            <person name="Varghese N."/>
            <person name="Submissions S."/>
        </authorList>
    </citation>
    <scope>NUCLEOTIDE SEQUENCE [LARGE SCALE GENOMIC DNA]</scope>
    <source>
        <strain evidence="7">P18</strain>
    </source>
</reference>
<evidence type="ECO:0000256" key="4">
    <source>
        <dbReference type="ARBA" id="ARBA00023163"/>
    </source>
</evidence>
<gene>
    <name evidence="6" type="ORF">SAMN04487928_10814</name>
</gene>
<evidence type="ECO:0000313" key="6">
    <source>
        <dbReference type="EMBL" id="SFP78105.1"/>
    </source>
</evidence>
<accession>A0A1I5T528</accession>
<dbReference type="SMART" id="SM00354">
    <property type="entry name" value="HTH_LACI"/>
    <property type="match status" value="1"/>
</dbReference>
<evidence type="ECO:0000313" key="7">
    <source>
        <dbReference type="Proteomes" id="UP000182624"/>
    </source>
</evidence>
<name>A0A1I5T528_9FIRM</name>
<keyword evidence="7" id="KW-1185">Reference proteome</keyword>
<keyword evidence="2" id="KW-0805">Transcription regulation</keyword>
<sequence>MTKRMVSLKDISKACGVSVATVSKALNDHSDISKETKERVREIAEQLGYHPNAAAQALKTNKTNNIGVLFVDEANSGLTHDYFSHVLDSFKKKAEQEGFDITFINGDKTRNNMSYLSHAIYRGFDGVVIACVDFSDPQVDELIKSKIPVVTIDHSFFNRISIMSDNIKGIKDLVTYIYEMGHRKIAYVHGYENTAVTQSRLASFYNTLQELGVNVPDEYIIGSPYRNTEKAYEATKKLLDLPDPPTCILYPDDFAAFGGFNAVREKNLRIPEDISIAGYDGIEIARRISPRMTTIVQDTDKIGTMAAAKLIDLINNPKGTLIEQIVIEGTLEKGESVGRIETEG</sequence>
<dbReference type="AlphaFoldDB" id="A0A1I5T528"/>
<evidence type="ECO:0000256" key="1">
    <source>
        <dbReference type="ARBA" id="ARBA00022491"/>
    </source>
</evidence>
<dbReference type="PANTHER" id="PTHR30146">
    <property type="entry name" value="LACI-RELATED TRANSCRIPTIONAL REPRESSOR"/>
    <property type="match status" value="1"/>
</dbReference>
<dbReference type="Pfam" id="PF13377">
    <property type="entry name" value="Peripla_BP_3"/>
    <property type="match status" value="1"/>
</dbReference>